<name>A0AAD0YMK4_CHRNA</name>
<keyword evidence="3" id="KW-1185">Reference proteome</keyword>
<evidence type="ECO:0000259" key="1">
    <source>
        <dbReference type="Pfam" id="PF06094"/>
    </source>
</evidence>
<dbReference type="InterPro" id="IPR013024">
    <property type="entry name" value="GGCT-like"/>
</dbReference>
<dbReference type="KEGG" id="cnk:EG343_04685"/>
<dbReference type="CDD" id="cd06661">
    <property type="entry name" value="GGCT_like"/>
    <property type="match status" value="1"/>
</dbReference>
<dbReference type="SUPFAM" id="SSF110857">
    <property type="entry name" value="Gamma-glutamyl cyclotransferase-like"/>
    <property type="match status" value="1"/>
</dbReference>
<dbReference type="AlphaFoldDB" id="A0AAD0YMK4"/>
<accession>A0AAD0YMK4</accession>
<protein>
    <submittedName>
        <fullName evidence="2">Gamma-glutamylcyclotransferase</fullName>
    </submittedName>
</protein>
<dbReference type="EMBL" id="CP033923">
    <property type="protein sequence ID" value="AZA89971.1"/>
    <property type="molecule type" value="Genomic_DNA"/>
</dbReference>
<dbReference type="InterPro" id="IPR036568">
    <property type="entry name" value="GGCT-like_sf"/>
</dbReference>
<dbReference type="RefSeq" id="WP_123856448.1">
    <property type="nucleotide sequence ID" value="NZ_CP033923.1"/>
</dbReference>
<evidence type="ECO:0000313" key="3">
    <source>
        <dbReference type="Proteomes" id="UP000278288"/>
    </source>
</evidence>
<dbReference type="InterPro" id="IPR009288">
    <property type="entry name" value="AIG2-like_dom"/>
</dbReference>
<sequence length="114" mass="13117">MPYLFSYGTLQKEQVQLETFGRILQGEKDVLSGYKLNMLEITDPEVLRKSGEKFHPVLEFSGNTDDKIEGMLFEVTDTEILQADEYEVDDYKRIEAVFKFGNKGFIYLAASSEE</sequence>
<proteinExistence type="predicted"/>
<organism evidence="2 3">
    <name type="scientific">Chryseobacterium nakagawai</name>
    <dbReference type="NCBI Taxonomy" id="1241982"/>
    <lineage>
        <taxon>Bacteria</taxon>
        <taxon>Pseudomonadati</taxon>
        <taxon>Bacteroidota</taxon>
        <taxon>Flavobacteriia</taxon>
        <taxon>Flavobacteriales</taxon>
        <taxon>Weeksellaceae</taxon>
        <taxon>Chryseobacterium group</taxon>
        <taxon>Chryseobacterium</taxon>
    </lineage>
</organism>
<dbReference type="Pfam" id="PF06094">
    <property type="entry name" value="GGACT"/>
    <property type="match status" value="1"/>
</dbReference>
<evidence type="ECO:0000313" key="2">
    <source>
        <dbReference type="EMBL" id="AZA89971.1"/>
    </source>
</evidence>
<reference evidence="2 3" key="1">
    <citation type="submission" date="2018-11" db="EMBL/GenBank/DDBJ databases">
        <title>Proposal to divide the Flavobacteriaceae and reorganize its genera based on Amino Acid Identity values calculated from whole genome sequences.</title>
        <authorList>
            <person name="Nicholson A.C."/>
            <person name="Gulvik C.A."/>
            <person name="Whitney A.M."/>
            <person name="Humrighouse B.W."/>
            <person name="Bell M."/>
            <person name="Holmes B."/>
            <person name="Steigerwalt A.G."/>
            <person name="Villarma A."/>
            <person name="Sheth M."/>
            <person name="Batra D."/>
            <person name="Pryor J."/>
            <person name="Bernardet J.-F."/>
            <person name="Hugo C."/>
            <person name="Kampfer P."/>
            <person name="Newman J."/>
            <person name="McQuiston J.R."/>
        </authorList>
    </citation>
    <scope>NUCLEOTIDE SEQUENCE [LARGE SCALE GENOMIC DNA]</scope>
    <source>
        <strain evidence="2 3">G0041</strain>
    </source>
</reference>
<gene>
    <name evidence="2" type="ORF">EG343_04685</name>
</gene>
<feature type="domain" description="Gamma-glutamylcyclotransferase AIG2-like" evidence="1">
    <location>
        <begin position="4"/>
        <end position="109"/>
    </location>
</feature>
<dbReference type="Proteomes" id="UP000278288">
    <property type="component" value="Chromosome"/>
</dbReference>
<dbReference type="Gene3D" id="3.10.490.10">
    <property type="entry name" value="Gamma-glutamyl cyclotransferase-like"/>
    <property type="match status" value="1"/>
</dbReference>